<feature type="repeat" description="WD" evidence="8">
    <location>
        <begin position="118"/>
        <end position="159"/>
    </location>
</feature>
<dbReference type="Proteomes" id="UP001497623">
    <property type="component" value="Unassembled WGS sequence"/>
</dbReference>
<comment type="caution">
    <text evidence="10">The sequence shown here is derived from an EMBL/GenBank/DDBJ whole genome shotgun (WGS) entry which is preliminary data.</text>
</comment>
<evidence type="ECO:0000256" key="5">
    <source>
        <dbReference type="ARBA" id="ARBA00022737"/>
    </source>
</evidence>
<comment type="subcellular location">
    <subcellularLocation>
        <location evidence="1">Nucleus</location>
        <location evidence="1">Nucleolus</location>
    </subcellularLocation>
</comment>
<dbReference type="GO" id="GO:0006364">
    <property type="term" value="P:rRNA processing"/>
    <property type="evidence" value="ECO:0007669"/>
    <property type="project" value="UniProtKB-KW"/>
</dbReference>
<accession>A0AAV2RE30</accession>
<proteinExistence type="predicted"/>
<dbReference type="PRINTS" id="PR00320">
    <property type="entry name" value="GPROTEINBRPT"/>
</dbReference>
<dbReference type="InterPro" id="IPR020472">
    <property type="entry name" value="WD40_PAC1"/>
</dbReference>
<evidence type="ECO:0000313" key="10">
    <source>
        <dbReference type="EMBL" id="CAL4121189.1"/>
    </source>
</evidence>
<dbReference type="InterPro" id="IPR036322">
    <property type="entry name" value="WD40_repeat_dom_sf"/>
</dbReference>
<evidence type="ECO:0000256" key="3">
    <source>
        <dbReference type="ARBA" id="ARBA00022552"/>
    </source>
</evidence>
<evidence type="ECO:0000256" key="7">
    <source>
        <dbReference type="ARBA" id="ARBA00045437"/>
    </source>
</evidence>
<evidence type="ECO:0000259" key="9">
    <source>
        <dbReference type="Pfam" id="PF09384"/>
    </source>
</evidence>
<dbReference type="PANTHER" id="PTHR19924:SF26">
    <property type="entry name" value="U3 SMALL NUCLEOLAR RNA-ASSOCIATED PROTEIN 15 HOMOLOG"/>
    <property type="match status" value="1"/>
</dbReference>
<feature type="repeat" description="WD" evidence="8">
    <location>
        <begin position="160"/>
        <end position="202"/>
    </location>
</feature>
<feature type="non-terminal residue" evidence="10">
    <location>
        <position position="538"/>
    </location>
</feature>
<dbReference type="PANTHER" id="PTHR19924">
    <property type="entry name" value="UTP15 U3 SMALL NUCLEOLAR RNA-ASSOCIATED PROTEIN 15 FAMILY MEMBER"/>
    <property type="match status" value="1"/>
</dbReference>
<dbReference type="GO" id="GO:0045943">
    <property type="term" value="P:positive regulation of transcription by RNA polymerase I"/>
    <property type="evidence" value="ECO:0007669"/>
    <property type="project" value="TreeGrafter"/>
</dbReference>
<evidence type="ECO:0000313" key="11">
    <source>
        <dbReference type="Proteomes" id="UP001497623"/>
    </source>
</evidence>
<dbReference type="Gene3D" id="2.130.10.10">
    <property type="entry name" value="YVTN repeat-like/Quinoprotein amine dehydrogenase"/>
    <property type="match status" value="2"/>
</dbReference>
<dbReference type="InterPro" id="IPR018983">
    <property type="entry name" value="U3_snoRNA-assocProt_15_C"/>
</dbReference>
<keyword evidence="5" id="KW-0677">Repeat</keyword>
<dbReference type="EMBL" id="CAXKWB010018756">
    <property type="protein sequence ID" value="CAL4121189.1"/>
    <property type="molecule type" value="Genomic_DNA"/>
</dbReference>
<protein>
    <recommendedName>
        <fullName evidence="2">U3 small nucleolar RNA-associated protein 15 homolog</fullName>
    </recommendedName>
</protein>
<evidence type="ECO:0000256" key="2">
    <source>
        <dbReference type="ARBA" id="ARBA00018260"/>
    </source>
</evidence>
<dbReference type="CDD" id="cd00200">
    <property type="entry name" value="WD40"/>
    <property type="match status" value="1"/>
</dbReference>
<dbReference type="Pfam" id="PF00400">
    <property type="entry name" value="WD40"/>
    <property type="match status" value="4"/>
</dbReference>
<dbReference type="SMART" id="SM00320">
    <property type="entry name" value="WD40"/>
    <property type="match status" value="6"/>
</dbReference>
<comment type="function">
    <text evidence="7">Ribosome biogenesis factor. Involved in nucleolar processing of pre-18S ribosomal RNA. Required for optimal pre-ribosomal RNA transcription by RNA polymerase I. Part of the small subunit (SSU) processome, first precursor of the small eukaryotic ribosomal subunit. During the assembly of the SSU processome in the nucleolus, many ribosome biogenesis factors, an RNA chaperone and ribosomal proteins associate with the nascent pre-rRNA and work in concert to generate RNA folding, modifications, rearrangements and cleavage as well as targeted degradation of pre-ribosomal RNA by the RNA exosome.</text>
</comment>
<reference evidence="10 11" key="1">
    <citation type="submission" date="2024-05" db="EMBL/GenBank/DDBJ databases">
        <authorList>
            <person name="Wallberg A."/>
        </authorList>
    </citation>
    <scope>NUCLEOTIDE SEQUENCE [LARGE SCALE GENOMIC DNA]</scope>
</reference>
<feature type="domain" description="U3 small nucleolar RNA-associated protein 15 C-terminal" evidence="9">
    <location>
        <begin position="345"/>
        <end position="490"/>
    </location>
</feature>
<dbReference type="SUPFAM" id="SSF50978">
    <property type="entry name" value="WD40 repeat-like"/>
    <property type="match status" value="1"/>
</dbReference>
<keyword evidence="4 8" id="KW-0853">WD repeat</keyword>
<dbReference type="InterPro" id="IPR019775">
    <property type="entry name" value="WD40_repeat_CS"/>
</dbReference>
<evidence type="ECO:0000256" key="1">
    <source>
        <dbReference type="ARBA" id="ARBA00004604"/>
    </source>
</evidence>
<dbReference type="AlphaFoldDB" id="A0AAV2RE30"/>
<evidence type="ECO:0000256" key="4">
    <source>
        <dbReference type="ARBA" id="ARBA00022574"/>
    </source>
</evidence>
<evidence type="ECO:0000256" key="8">
    <source>
        <dbReference type="PROSITE-ProRule" id="PRU00221"/>
    </source>
</evidence>
<dbReference type="InterPro" id="IPR001680">
    <property type="entry name" value="WD40_rpt"/>
</dbReference>
<dbReference type="Pfam" id="PF09384">
    <property type="entry name" value="UTP15_C"/>
    <property type="match status" value="1"/>
</dbReference>
<keyword evidence="11" id="KW-1185">Reference proteome</keyword>
<organism evidence="10 11">
    <name type="scientific">Meganyctiphanes norvegica</name>
    <name type="common">Northern krill</name>
    <name type="synonym">Thysanopoda norvegica</name>
    <dbReference type="NCBI Taxonomy" id="48144"/>
    <lineage>
        <taxon>Eukaryota</taxon>
        <taxon>Metazoa</taxon>
        <taxon>Ecdysozoa</taxon>
        <taxon>Arthropoda</taxon>
        <taxon>Crustacea</taxon>
        <taxon>Multicrustacea</taxon>
        <taxon>Malacostraca</taxon>
        <taxon>Eumalacostraca</taxon>
        <taxon>Eucarida</taxon>
        <taxon>Euphausiacea</taxon>
        <taxon>Euphausiidae</taxon>
        <taxon>Meganyctiphanes</taxon>
    </lineage>
</organism>
<evidence type="ECO:0000256" key="6">
    <source>
        <dbReference type="ARBA" id="ARBA00023242"/>
    </source>
</evidence>
<dbReference type="PROSITE" id="PS50082">
    <property type="entry name" value="WD_REPEATS_2"/>
    <property type="match status" value="3"/>
</dbReference>
<feature type="repeat" description="WD" evidence="8">
    <location>
        <begin position="243"/>
        <end position="284"/>
    </location>
</feature>
<name>A0AAV2RE30_MEGNR</name>
<gene>
    <name evidence="10" type="ORF">MNOR_LOCUS22360</name>
</gene>
<sequence>MATFKKTHTRAFAKSTTKATADNIYWRNFEFPVTVKEFTAINYVDVRPIEPHYIAVTSGPKIDVYHEQTTQVFRSLSLFKKGAYGGKFRKDGQLLIAGAEEGHVKLFNYRQKNPLRIFKGHVGPVHKADFVNGLSQVVSFSDDKSAIVWDIAEESRVCTLNEHKDFIRAGCASPASEHIMLSGSYDHTVKMWDTRTGSSVLSVDHGSPVESMLSYPSGGVFVSAGGGEVRVWDAIGGRLLSRLSQHHKTITCLALASDNKRLLSGSLDRHIKVYDVSTYSVIHTLDFPAPILSMAIAPGDSTLAVGMISGGSGLISFQHRKVEKEKESEISNKAASIRNSVMEDFKVSPGDIIIHHEEKEKMTQYDAMLRKFQYSRALDFVLRRHITTKSPNITVAVFRELLRRGAMKSAVAGKDTKTLAPLLTFITKQIRNPKYCRIIMDVATIVVDVYSDSIEEHPGQVRLFRRLCEEIESEMRLSREHVALMGAIEMFLNASLSQTNTPRGTLPEAGMQQSYHMHMDGVTEESNNMPQVIVDIAK</sequence>
<dbReference type="InterPro" id="IPR015943">
    <property type="entry name" value="WD40/YVTN_repeat-like_dom_sf"/>
</dbReference>
<dbReference type="PROSITE" id="PS50294">
    <property type="entry name" value="WD_REPEATS_REGION"/>
    <property type="match status" value="2"/>
</dbReference>
<keyword evidence="3" id="KW-0698">rRNA processing</keyword>
<dbReference type="PROSITE" id="PS00678">
    <property type="entry name" value="WD_REPEATS_1"/>
    <property type="match status" value="1"/>
</dbReference>
<keyword evidence="6" id="KW-0539">Nucleus</keyword>
<dbReference type="GO" id="GO:0005730">
    <property type="term" value="C:nucleolus"/>
    <property type="evidence" value="ECO:0007669"/>
    <property type="project" value="UniProtKB-SubCell"/>
</dbReference>